<reference evidence="2" key="1">
    <citation type="submission" date="2016-10" db="EMBL/GenBank/DDBJ databases">
        <authorList>
            <person name="Varghese N."/>
            <person name="Submissions S."/>
        </authorList>
    </citation>
    <scope>NUCLEOTIDE SEQUENCE [LARGE SCALE GENOMIC DNA]</scope>
    <source>
        <strain evidence="2">DSM 23515</strain>
    </source>
</reference>
<keyword evidence="2" id="KW-1185">Reference proteome</keyword>
<evidence type="ECO:0000313" key="2">
    <source>
        <dbReference type="Proteomes" id="UP000199116"/>
    </source>
</evidence>
<accession>A0A1I2N2P8</accession>
<sequence>MKMALLRPLKIDSPGKIGLFCSSKGIAIMKKLLLLLSLVFILTGCFEPERNCTDFKTGTFEYKTYLNGELATSTFIRNDSIEIDKFQGKSDTSSVRWINDCEYILKNLNPKSMAEEKPIHMKILTTNKDGYTFEYGIVGQDKKQRGSVNRVK</sequence>
<organism evidence="1 2">
    <name type="scientific">Salegentibacter agarivorans</name>
    <dbReference type="NCBI Taxonomy" id="345907"/>
    <lineage>
        <taxon>Bacteria</taxon>
        <taxon>Pseudomonadati</taxon>
        <taxon>Bacteroidota</taxon>
        <taxon>Flavobacteriia</taxon>
        <taxon>Flavobacteriales</taxon>
        <taxon>Flavobacteriaceae</taxon>
        <taxon>Salegentibacter</taxon>
    </lineage>
</organism>
<dbReference type="Proteomes" id="UP000199116">
    <property type="component" value="Unassembled WGS sequence"/>
</dbReference>
<dbReference type="AlphaFoldDB" id="A0A1I2N2P8"/>
<protein>
    <recommendedName>
        <fullName evidence="3">DNA topoisomerase IV</fullName>
    </recommendedName>
</protein>
<evidence type="ECO:0000313" key="1">
    <source>
        <dbReference type="EMBL" id="SFF98124.1"/>
    </source>
</evidence>
<proteinExistence type="predicted"/>
<dbReference type="EMBL" id="FOOH01000018">
    <property type="protein sequence ID" value="SFF98124.1"/>
    <property type="molecule type" value="Genomic_DNA"/>
</dbReference>
<name>A0A1I2N2P8_9FLAO</name>
<evidence type="ECO:0008006" key="3">
    <source>
        <dbReference type="Google" id="ProtNLM"/>
    </source>
</evidence>
<gene>
    <name evidence="1" type="ORF">SAMN04488033_11827</name>
</gene>